<accession>A0A7K7RFH0</accession>
<dbReference type="PANTHER" id="PTHR23234:SF8">
    <property type="entry name" value="C2H2-TYPE DOMAIN-CONTAINING PROTEIN"/>
    <property type="match status" value="1"/>
</dbReference>
<dbReference type="AlphaFoldDB" id="A0A7K7RFH0"/>
<evidence type="ECO:0000256" key="3">
    <source>
        <dbReference type="ARBA" id="ARBA00022737"/>
    </source>
</evidence>
<proteinExistence type="predicted"/>
<feature type="domain" description="C2H2-type" evidence="9">
    <location>
        <begin position="44"/>
        <end position="71"/>
    </location>
</feature>
<dbReference type="FunFam" id="3.30.160.60:FF:002343">
    <property type="entry name" value="Zinc finger protein 33A"/>
    <property type="match status" value="1"/>
</dbReference>
<dbReference type="PANTHER" id="PTHR23234">
    <property type="entry name" value="ZNF44 PROTEIN"/>
    <property type="match status" value="1"/>
</dbReference>
<dbReference type="InterPro" id="IPR036236">
    <property type="entry name" value="Znf_C2H2_sf"/>
</dbReference>
<evidence type="ECO:0000256" key="5">
    <source>
        <dbReference type="ARBA" id="ARBA00022833"/>
    </source>
</evidence>
<feature type="compositionally biased region" description="Basic residues" evidence="8">
    <location>
        <begin position="1"/>
        <end position="11"/>
    </location>
</feature>
<evidence type="ECO:0000256" key="8">
    <source>
        <dbReference type="SAM" id="MobiDB-lite"/>
    </source>
</evidence>
<feature type="non-terminal residue" evidence="10">
    <location>
        <position position="1"/>
    </location>
</feature>
<dbReference type="InterPro" id="IPR013087">
    <property type="entry name" value="Znf_C2H2_type"/>
</dbReference>
<dbReference type="SUPFAM" id="SSF57667">
    <property type="entry name" value="beta-beta-alpha zinc fingers"/>
    <property type="match status" value="1"/>
</dbReference>
<sequence>SYTRRGCKRGSRGSEEERPTLCQGGSRSLELGVPEQLHHGEKPHKCSECGKSFSKRCHLTYHYRIHTGEWPYECGQ</sequence>
<dbReference type="InterPro" id="IPR050758">
    <property type="entry name" value="Znf_C2H2-type"/>
</dbReference>
<evidence type="ECO:0000256" key="6">
    <source>
        <dbReference type="ARBA" id="ARBA00023242"/>
    </source>
</evidence>
<reference evidence="10 11" key="1">
    <citation type="submission" date="2019-09" db="EMBL/GenBank/DDBJ databases">
        <title>Bird 10,000 Genomes (B10K) Project - Family phase.</title>
        <authorList>
            <person name="Zhang G."/>
        </authorList>
    </citation>
    <scope>NUCLEOTIDE SEQUENCE [LARGE SCALE GENOMIC DNA]</scope>
    <source>
        <strain evidence="10">OUT-0053</strain>
        <tissue evidence="10">Muscle</tissue>
    </source>
</reference>
<feature type="region of interest" description="Disordered" evidence="8">
    <location>
        <begin position="1"/>
        <end position="27"/>
    </location>
</feature>
<organism evidence="10 11">
    <name type="scientific">Nesospiza acunhae</name>
    <dbReference type="NCBI Taxonomy" id="381881"/>
    <lineage>
        <taxon>Eukaryota</taxon>
        <taxon>Metazoa</taxon>
        <taxon>Chordata</taxon>
        <taxon>Craniata</taxon>
        <taxon>Vertebrata</taxon>
        <taxon>Euteleostomi</taxon>
        <taxon>Archelosauria</taxon>
        <taxon>Archosauria</taxon>
        <taxon>Dinosauria</taxon>
        <taxon>Saurischia</taxon>
        <taxon>Theropoda</taxon>
        <taxon>Coelurosauria</taxon>
        <taxon>Aves</taxon>
        <taxon>Neognathae</taxon>
        <taxon>Neoaves</taxon>
        <taxon>Telluraves</taxon>
        <taxon>Australaves</taxon>
        <taxon>Passeriformes</taxon>
        <taxon>Thraupidae</taxon>
        <taxon>Nesospiza</taxon>
    </lineage>
</organism>
<evidence type="ECO:0000313" key="11">
    <source>
        <dbReference type="Proteomes" id="UP000549091"/>
    </source>
</evidence>
<comment type="caution">
    <text evidence="10">The sequence shown here is derived from an EMBL/GenBank/DDBJ whole genome shotgun (WGS) entry which is preliminary data.</text>
</comment>
<evidence type="ECO:0000256" key="7">
    <source>
        <dbReference type="PROSITE-ProRule" id="PRU00042"/>
    </source>
</evidence>
<evidence type="ECO:0000256" key="4">
    <source>
        <dbReference type="ARBA" id="ARBA00022771"/>
    </source>
</evidence>
<feature type="non-terminal residue" evidence="10">
    <location>
        <position position="76"/>
    </location>
</feature>
<keyword evidence="2" id="KW-0479">Metal-binding</keyword>
<keyword evidence="6" id="KW-0539">Nucleus</keyword>
<keyword evidence="4 7" id="KW-0863">Zinc-finger</keyword>
<evidence type="ECO:0000256" key="1">
    <source>
        <dbReference type="ARBA" id="ARBA00004123"/>
    </source>
</evidence>
<dbReference type="Proteomes" id="UP000549091">
    <property type="component" value="Unassembled WGS sequence"/>
</dbReference>
<dbReference type="EMBL" id="VZSU01000300">
    <property type="protein sequence ID" value="NWZ91002.1"/>
    <property type="molecule type" value="Genomic_DNA"/>
</dbReference>
<dbReference type="PROSITE" id="PS00028">
    <property type="entry name" value="ZINC_FINGER_C2H2_1"/>
    <property type="match status" value="1"/>
</dbReference>
<keyword evidence="3" id="KW-0677">Repeat</keyword>
<protein>
    <submittedName>
        <fullName evidence="10">ZSC32 protein</fullName>
    </submittedName>
</protein>
<evidence type="ECO:0000313" key="10">
    <source>
        <dbReference type="EMBL" id="NWZ91002.1"/>
    </source>
</evidence>
<keyword evidence="11" id="KW-1185">Reference proteome</keyword>
<keyword evidence="5" id="KW-0862">Zinc</keyword>
<evidence type="ECO:0000256" key="2">
    <source>
        <dbReference type="ARBA" id="ARBA00022723"/>
    </source>
</evidence>
<dbReference type="GO" id="GO:0008270">
    <property type="term" value="F:zinc ion binding"/>
    <property type="evidence" value="ECO:0007669"/>
    <property type="project" value="UniProtKB-KW"/>
</dbReference>
<evidence type="ECO:0000259" key="9">
    <source>
        <dbReference type="PROSITE" id="PS50157"/>
    </source>
</evidence>
<comment type="subcellular location">
    <subcellularLocation>
        <location evidence="1">Nucleus</location>
    </subcellularLocation>
</comment>
<dbReference type="PROSITE" id="PS50157">
    <property type="entry name" value="ZINC_FINGER_C2H2_2"/>
    <property type="match status" value="1"/>
</dbReference>
<gene>
    <name evidence="10" type="primary">Zscan32</name>
    <name evidence="10" type="ORF">NESACU_R16754</name>
</gene>
<dbReference type="Gene3D" id="3.30.160.60">
    <property type="entry name" value="Classic Zinc Finger"/>
    <property type="match status" value="1"/>
</dbReference>
<dbReference type="GO" id="GO:0005634">
    <property type="term" value="C:nucleus"/>
    <property type="evidence" value="ECO:0007669"/>
    <property type="project" value="UniProtKB-SubCell"/>
</dbReference>
<name>A0A7K7RFH0_9PASS</name>